<feature type="compositionally biased region" description="Polar residues" evidence="1">
    <location>
        <begin position="36"/>
        <end position="50"/>
    </location>
</feature>
<sequence>MPPRRREHGDDIYDRDNLRHLEQRLEQIVDERMDRSSSGANRSEGGDSSSRANRPRGGANRNTANTSQLNRPTGNGVRCFECGEVGHRQSEYKKAAGEKTFFVDTEEGDEEDVEESEDPIFDCEEVIDEEVVT</sequence>
<evidence type="ECO:0008006" key="4">
    <source>
        <dbReference type="Google" id="ProtNLM"/>
    </source>
</evidence>
<evidence type="ECO:0000313" key="3">
    <source>
        <dbReference type="Proteomes" id="UP000233551"/>
    </source>
</evidence>
<feature type="compositionally biased region" description="Basic and acidic residues" evidence="1">
    <location>
        <begin position="7"/>
        <end position="35"/>
    </location>
</feature>
<organism evidence="2 3">
    <name type="scientific">Punica granatum</name>
    <name type="common">Pomegranate</name>
    <dbReference type="NCBI Taxonomy" id="22663"/>
    <lineage>
        <taxon>Eukaryota</taxon>
        <taxon>Viridiplantae</taxon>
        <taxon>Streptophyta</taxon>
        <taxon>Embryophyta</taxon>
        <taxon>Tracheophyta</taxon>
        <taxon>Spermatophyta</taxon>
        <taxon>Magnoliopsida</taxon>
        <taxon>eudicotyledons</taxon>
        <taxon>Gunneridae</taxon>
        <taxon>Pentapetalae</taxon>
        <taxon>rosids</taxon>
        <taxon>malvids</taxon>
        <taxon>Myrtales</taxon>
        <taxon>Lythraceae</taxon>
        <taxon>Punica</taxon>
    </lineage>
</organism>
<proteinExistence type="predicted"/>
<protein>
    <recommendedName>
        <fullName evidence="4">CCHC-type domain-containing protein</fullName>
    </recommendedName>
</protein>
<gene>
    <name evidence="2" type="ORF">CRG98_001478</name>
</gene>
<keyword evidence="3" id="KW-1185">Reference proteome</keyword>
<evidence type="ECO:0000313" key="2">
    <source>
        <dbReference type="EMBL" id="PKI78150.1"/>
    </source>
</evidence>
<dbReference type="Proteomes" id="UP000233551">
    <property type="component" value="Unassembled WGS sequence"/>
</dbReference>
<feature type="compositionally biased region" description="Low complexity" evidence="1">
    <location>
        <begin position="51"/>
        <end position="65"/>
    </location>
</feature>
<comment type="caution">
    <text evidence="2">The sequence shown here is derived from an EMBL/GenBank/DDBJ whole genome shotgun (WGS) entry which is preliminary data.</text>
</comment>
<accession>A0A2I0LBT8</accession>
<dbReference type="EMBL" id="PGOL01000060">
    <property type="protein sequence ID" value="PKI78150.1"/>
    <property type="molecule type" value="Genomic_DNA"/>
</dbReference>
<reference evidence="2 3" key="1">
    <citation type="submission" date="2017-11" db="EMBL/GenBank/DDBJ databases">
        <title>De-novo sequencing of pomegranate (Punica granatum L.) genome.</title>
        <authorList>
            <person name="Akparov Z."/>
            <person name="Amiraslanov A."/>
            <person name="Hajiyeva S."/>
            <person name="Abbasov M."/>
            <person name="Kaur K."/>
            <person name="Hamwieh A."/>
            <person name="Solovyev V."/>
            <person name="Salamov A."/>
            <person name="Braich B."/>
            <person name="Kosarev P."/>
            <person name="Mahmoud A."/>
            <person name="Hajiyev E."/>
            <person name="Babayeva S."/>
            <person name="Izzatullayeva V."/>
            <person name="Mammadov A."/>
            <person name="Mammadov A."/>
            <person name="Sharifova S."/>
            <person name="Ojaghi J."/>
            <person name="Eynullazada K."/>
            <person name="Bayramov B."/>
            <person name="Abdulazimova A."/>
            <person name="Shahmuradov I."/>
        </authorList>
    </citation>
    <scope>NUCLEOTIDE SEQUENCE [LARGE SCALE GENOMIC DNA]</scope>
    <source>
        <strain evidence="3">cv. AG2017</strain>
        <tissue evidence="2">Leaf</tissue>
    </source>
</reference>
<dbReference type="AlphaFoldDB" id="A0A2I0LBT8"/>
<feature type="region of interest" description="Disordered" evidence="1">
    <location>
        <begin position="1"/>
        <end position="77"/>
    </location>
</feature>
<dbReference type="STRING" id="22663.A0A2I0LBT8"/>
<evidence type="ECO:0000256" key="1">
    <source>
        <dbReference type="SAM" id="MobiDB-lite"/>
    </source>
</evidence>
<name>A0A2I0LBT8_PUNGR</name>